<organism evidence="2 3">
    <name type="scientific">Dunaliella salina</name>
    <name type="common">Green alga</name>
    <name type="synonym">Protococcus salinus</name>
    <dbReference type="NCBI Taxonomy" id="3046"/>
    <lineage>
        <taxon>Eukaryota</taxon>
        <taxon>Viridiplantae</taxon>
        <taxon>Chlorophyta</taxon>
        <taxon>core chlorophytes</taxon>
        <taxon>Chlorophyceae</taxon>
        <taxon>CS clade</taxon>
        <taxon>Chlamydomonadales</taxon>
        <taxon>Dunaliellaceae</taxon>
        <taxon>Dunaliella</taxon>
    </lineage>
</organism>
<proteinExistence type="predicted"/>
<dbReference type="InterPro" id="IPR037219">
    <property type="entry name" value="Peptidase_M41-like"/>
</dbReference>
<keyword evidence="3" id="KW-1185">Reference proteome</keyword>
<feature type="compositionally biased region" description="Basic residues" evidence="1">
    <location>
        <begin position="95"/>
        <end position="107"/>
    </location>
</feature>
<sequence>MPQSMQATCVPGKHARALVSHAYASTLAIVEEKREFINAMADLLLEKEVIGLDDIEGLLGPRPFASTGELRNIDRYRKHNPGGDQDGSKKGGQGSKRKKGARKPVGS</sequence>
<reference evidence="2" key="1">
    <citation type="submission" date="2017-08" db="EMBL/GenBank/DDBJ databases">
        <authorList>
            <person name="Polle J.E."/>
            <person name="Barry K."/>
            <person name="Cushman J."/>
            <person name="Schmutz J."/>
            <person name="Tran D."/>
            <person name="Hathwaick L.T."/>
            <person name="Yim W.C."/>
            <person name="Jenkins J."/>
            <person name="Mckie-Krisberg Z.M."/>
            <person name="Prochnik S."/>
            <person name="Lindquist E."/>
            <person name="Dockter R.B."/>
            <person name="Adam C."/>
            <person name="Molina H."/>
            <person name="Bunkerborg J."/>
            <person name="Jin E."/>
            <person name="Buchheim M."/>
            <person name="Magnuson J."/>
        </authorList>
    </citation>
    <scope>NUCLEOTIDE SEQUENCE</scope>
    <source>
        <strain evidence="2">CCAP 19/18</strain>
    </source>
</reference>
<accession>A0ABQ7GQJ8</accession>
<evidence type="ECO:0000313" key="3">
    <source>
        <dbReference type="Proteomes" id="UP000815325"/>
    </source>
</evidence>
<gene>
    <name evidence="2" type="ORF">DUNSADRAFT_5269</name>
</gene>
<protein>
    <submittedName>
        <fullName evidence="2">Uncharacterized protein</fullName>
    </submittedName>
</protein>
<dbReference type="Gene3D" id="1.20.58.760">
    <property type="entry name" value="Peptidase M41"/>
    <property type="match status" value="1"/>
</dbReference>
<evidence type="ECO:0000313" key="2">
    <source>
        <dbReference type="EMBL" id="KAF5836877.1"/>
    </source>
</evidence>
<evidence type="ECO:0000256" key="1">
    <source>
        <dbReference type="SAM" id="MobiDB-lite"/>
    </source>
</evidence>
<comment type="caution">
    <text evidence="2">The sequence shown here is derived from an EMBL/GenBank/DDBJ whole genome shotgun (WGS) entry which is preliminary data.</text>
</comment>
<dbReference type="SUPFAM" id="SSF140990">
    <property type="entry name" value="FtsH protease domain-like"/>
    <property type="match status" value="1"/>
</dbReference>
<dbReference type="Proteomes" id="UP000815325">
    <property type="component" value="Unassembled WGS sequence"/>
</dbReference>
<feature type="region of interest" description="Disordered" evidence="1">
    <location>
        <begin position="60"/>
        <end position="107"/>
    </location>
</feature>
<dbReference type="EMBL" id="MU069638">
    <property type="protein sequence ID" value="KAF5836877.1"/>
    <property type="molecule type" value="Genomic_DNA"/>
</dbReference>
<name>A0ABQ7GQJ8_DUNSA</name>